<organism evidence="3 4">
    <name type="scientific">Lagenidium giganteum</name>
    <dbReference type="NCBI Taxonomy" id="4803"/>
    <lineage>
        <taxon>Eukaryota</taxon>
        <taxon>Sar</taxon>
        <taxon>Stramenopiles</taxon>
        <taxon>Oomycota</taxon>
        <taxon>Peronosporomycetes</taxon>
        <taxon>Pythiales</taxon>
        <taxon>Pythiaceae</taxon>
    </lineage>
</organism>
<feature type="compositionally biased region" description="Basic residues" evidence="1">
    <location>
        <begin position="242"/>
        <end position="251"/>
    </location>
</feature>
<feature type="region of interest" description="Disordered" evidence="1">
    <location>
        <begin position="903"/>
        <end position="923"/>
    </location>
</feature>
<name>A0AAV2YEJ9_9STRA</name>
<protein>
    <recommendedName>
        <fullName evidence="2">Glycoside hydrolase 123 catalytic domain-containing protein</fullName>
    </recommendedName>
</protein>
<feature type="compositionally biased region" description="Polar residues" evidence="1">
    <location>
        <begin position="906"/>
        <end position="923"/>
    </location>
</feature>
<proteinExistence type="predicted"/>
<comment type="caution">
    <text evidence="3">The sequence shown here is derived from an EMBL/GenBank/DDBJ whole genome shotgun (WGS) entry which is preliminary data.</text>
</comment>
<dbReference type="EMBL" id="DAKRPA010000332">
    <property type="protein sequence ID" value="DAZ93242.1"/>
    <property type="molecule type" value="Genomic_DNA"/>
</dbReference>
<feature type="compositionally biased region" description="Low complexity" evidence="1">
    <location>
        <begin position="41"/>
        <end position="54"/>
    </location>
</feature>
<feature type="domain" description="Glycoside hydrolase 123 catalytic" evidence="2">
    <location>
        <begin position="633"/>
        <end position="825"/>
    </location>
</feature>
<feature type="region of interest" description="Disordered" evidence="1">
    <location>
        <begin position="1"/>
        <end position="54"/>
    </location>
</feature>
<evidence type="ECO:0000313" key="3">
    <source>
        <dbReference type="EMBL" id="DAZ93242.1"/>
    </source>
</evidence>
<dbReference type="Pfam" id="PF13320">
    <property type="entry name" value="GH123_cat"/>
    <property type="match status" value="2"/>
</dbReference>
<feature type="region of interest" description="Disordered" evidence="1">
    <location>
        <begin position="199"/>
        <end position="251"/>
    </location>
</feature>
<accession>A0AAV2YEJ9</accession>
<dbReference type="Proteomes" id="UP001146120">
    <property type="component" value="Unassembled WGS sequence"/>
</dbReference>
<sequence>MSSQQGMNDNDASSRSSSAIDNASLEVNMEDQGAKDEPDASMSNDESMSSTSSLEIEEAARALDTDAIFLAVHDQHQAQHGPSSPHPSVASSSYDSLQHLFQLAPEAPNSGFEGITRRTASFTDMLPAQLDMRLLPHPRSFSLNFAALEGLASPLQGSPLASLSQLQAPLSPATAAKKRKRQGLWLKAHLLPAMSKAIRSTAAPDPSRMEDVQDSHKDSDDEQDDEGEHGGTSGNGQAQATRRSRPASKRRVTWASIDDHFTDPNGFRLLMARNEVNGVQLHLASNEPFLLSTDVANWLPPQGHVPRARVDVDTAYVPPQLQVEVFIIGYVEDENNQLTTEYLDPQGWSTNVALEHYVYIRVRVQGSVPDGVYELPVRVYTQAAGFCDEVLSWTSSVQVRVMTVVLPLPHEWTFHMDLWQHLSSIARGHGVALWSERHFRLIDTYLETLSEIGQRCISIVATEMPWAGQQCYTEDKYPSALFEHAILEVIDVSQGNESVDDNSAASAQNLQIDFTNFDRLLGLAKKHHMDAEIEVFGLLSVWRDPANRFDGLVTEARRPLLRRRSSSTSSISGASAAKRSGSIHGSINDIMGAALPEADASDIIGAPAVDGWRIRCYCKQTKSFRYLRRVPEIERFITLFYEHCAALNVVDRVRICADEPHNLGLFYLQMDFFQRLAPGFKVKVAMNNLDFFNYAPAQVVDYVPLLPLVCNDMEVTKRMKEQIQAKGGRFCWYVCCGPPFPNQFVSSPLVEGELVGFLTYFLGLDGFLRWNYCLWPAKPWDSLKWRSPLWKVGDMYFVLPGKDGAPVETLRFESLRFAVQSYELMLLAQQTLEHSQMEQLKADVAQLILRTTDYAEFCHFQERSPQDLYSLDPMDYQWARALILETLANAAVSGTMLPASSVAAGSITSPSTSPRKSSFLNTS</sequence>
<evidence type="ECO:0000313" key="4">
    <source>
        <dbReference type="Proteomes" id="UP001146120"/>
    </source>
</evidence>
<dbReference type="AlphaFoldDB" id="A0AAV2YEJ9"/>
<dbReference type="InterPro" id="IPR025150">
    <property type="entry name" value="GH123_cat"/>
</dbReference>
<feature type="domain" description="Glycoside hydrolase 123 catalytic" evidence="2">
    <location>
        <begin position="419"/>
        <end position="544"/>
    </location>
</feature>
<reference evidence="3" key="2">
    <citation type="journal article" date="2023" name="Microbiol Resour">
        <title>Decontamination and Annotation of the Draft Genome Sequence of the Oomycete Lagenidium giganteum ARSEF 373.</title>
        <authorList>
            <person name="Morgan W.R."/>
            <person name="Tartar A."/>
        </authorList>
    </citation>
    <scope>NUCLEOTIDE SEQUENCE</scope>
    <source>
        <strain evidence="3">ARSEF 373</strain>
    </source>
</reference>
<evidence type="ECO:0000259" key="2">
    <source>
        <dbReference type="Pfam" id="PF13320"/>
    </source>
</evidence>
<evidence type="ECO:0000256" key="1">
    <source>
        <dbReference type="SAM" id="MobiDB-lite"/>
    </source>
</evidence>
<reference evidence="3" key="1">
    <citation type="submission" date="2022-11" db="EMBL/GenBank/DDBJ databases">
        <authorList>
            <person name="Morgan W.R."/>
            <person name="Tartar A."/>
        </authorList>
    </citation>
    <scope>NUCLEOTIDE SEQUENCE</scope>
    <source>
        <strain evidence="3">ARSEF 373</strain>
    </source>
</reference>
<gene>
    <name evidence="3" type="ORF">N0F65_007942</name>
</gene>
<keyword evidence="4" id="KW-1185">Reference proteome</keyword>
<feature type="compositionally biased region" description="Low complexity" evidence="1">
    <location>
        <begin position="8"/>
        <end position="24"/>
    </location>
</feature>
<feature type="compositionally biased region" description="Basic and acidic residues" evidence="1">
    <location>
        <begin position="207"/>
        <end position="219"/>
    </location>
</feature>